<dbReference type="PANTHER" id="PTHR24247">
    <property type="entry name" value="5-HYDROXYTRYPTAMINE RECEPTOR"/>
    <property type="match status" value="1"/>
</dbReference>
<evidence type="ECO:0000313" key="13">
    <source>
        <dbReference type="Proteomes" id="UP000663828"/>
    </source>
</evidence>
<evidence type="ECO:0000256" key="9">
    <source>
        <dbReference type="SAM" id="Phobius"/>
    </source>
</evidence>
<feature type="transmembrane region" description="Helical" evidence="9">
    <location>
        <begin position="12"/>
        <end position="36"/>
    </location>
</feature>
<feature type="transmembrane region" description="Helical" evidence="9">
    <location>
        <begin position="260"/>
        <end position="281"/>
    </location>
</feature>
<dbReference type="InterPro" id="IPR000276">
    <property type="entry name" value="GPCR_Rhodpsn"/>
</dbReference>
<evidence type="ECO:0000256" key="8">
    <source>
        <dbReference type="ARBA" id="ARBA00023224"/>
    </source>
</evidence>
<dbReference type="AlphaFoldDB" id="A0A814QZ39"/>
<feature type="transmembrane region" description="Helical" evidence="9">
    <location>
        <begin position="85"/>
        <end position="105"/>
    </location>
</feature>
<dbReference type="EMBL" id="CAJNOJ010000107">
    <property type="protein sequence ID" value="CAF1126847.1"/>
    <property type="molecule type" value="Genomic_DNA"/>
</dbReference>
<evidence type="ECO:0000313" key="12">
    <source>
        <dbReference type="EMBL" id="CAF1569750.1"/>
    </source>
</evidence>
<evidence type="ECO:0000256" key="3">
    <source>
        <dbReference type="ARBA" id="ARBA00022692"/>
    </source>
</evidence>
<evidence type="ECO:0000256" key="6">
    <source>
        <dbReference type="ARBA" id="ARBA00023136"/>
    </source>
</evidence>
<keyword evidence="4 9" id="KW-1133">Transmembrane helix</keyword>
<evidence type="ECO:0000256" key="4">
    <source>
        <dbReference type="ARBA" id="ARBA00022989"/>
    </source>
</evidence>
<dbReference type="GO" id="GO:0005886">
    <property type="term" value="C:plasma membrane"/>
    <property type="evidence" value="ECO:0007669"/>
    <property type="project" value="UniProtKB-SubCell"/>
</dbReference>
<protein>
    <recommendedName>
        <fullName evidence="10">G-protein coupled receptors family 1 profile domain-containing protein</fullName>
    </recommendedName>
</protein>
<dbReference type="GO" id="GO:0030425">
    <property type="term" value="C:dendrite"/>
    <property type="evidence" value="ECO:0007669"/>
    <property type="project" value="TreeGrafter"/>
</dbReference>
<feature type="transmembrane region" description="Helical" evidence="9">
    <location>
        <begin position="220"/>
        <end position="240"/>
    </location>
</feature>
<gene>
    <name evidence="11" type="ORF">EDS130_LOCUS21360</name>
    <name evidence="12" type="ORF">XAT740_LOCUS44368</name>
</gene>
<keyword evidence="3 9" id="KW-0812">Transmembrane</keyword>
<comment type="caution">
    <text evidence="11">The sequence shown here is derived from an EMBL/GenBank/DDBJ whole genome shotgun (WGS) entry which is preliminary data.</text>
</comment>
<feature type="domain" description="G-protein coupled receptors family 1 profile" evidence="10">
    <location>
        <begin position="27"/>
        <end position="276"/>
    </location>
</feature>
<sequence>MADNDMLWLIRIKFWLLAAPYIPSIICSVFILVYFYKQRRHFSAHQHLTLLLTIFGTLQLTTDIPFAIIYYHYGEVFSASNSFCLWWNWWDYTLCSLLLFLMAWGSLDRHLLIFHNSVIIRKRTRILFHLIPMFMCTMYPMTFYLSAIIFNSCENQWIYTEFLCLQSCYLYSQSTVAIVDFIINIVVPVVLIMLANITIIIRIWFQKRNRRRDIRRERKLAIQLLSVAILYILLWFPLTINGVLCTLSQTARFKDLQSKYLLYLPSLVPILLPFFTLPILSNFKQTVFKIRPNIIVAPIVIKR</sequence>
<keyword evidence="2" id="KW-1003">Cell membrane</keyword>
<keyword evidence="8" id="KW-0807">Transducer</keyword>
<evidence type="ECO:0000256" key="7">
    <source>
        <dbReference type="ARBA" id="ARBA00023170"/>
    </source>
</evidence>
<dbReference type="GO" id="GO:0007268">
    <property type="term" value="P:chemical synaptic transmission"/>
    <property type="evidence" value="ECO:0007669"/>
    <property type="project" value="TreeGrafter"/>
</dbReference>
<evidence type="ECO:0000256" key="1">
    <source>
        <dbReference type="ARBA" id="ARBA00004651"/>
    </source>
</evidence>
<feature type="transmembrane region" description="Helical" evidence="9">
    <location>
        <begin position="126"/>
        <end position="150"/>
    </location>
</feature>
<accession>A0A814QZ39</accession>
<comment type="subcellular location">
    <subcellularLocation>
        <location evidence="1">Cell membrane</location>
        <topology evidence="1">Multi-pass membrane protein</topology>
    </subcellularLocation>
</comment>
<keyword evidence="6 9" id="KW-0472">Membrane</keyword>
<feature type="transmembrane region" description="Helical" evidence="9">
    <location>
        <begin position="48"/>
        <end position="73"/>
    </location>
</feature>
<dbReference type="GO" id="GO:0004993">
    <property type="term" value="F:G protein-coupled serotonin receptor activity"/>
    <property type="evidence" value="ECO:0007669"/>
    <property type="project" value="TreeGrafter"/>
</dbReference>
<evidence type="ECO:0000313" key="14">
    <source>
        <dbReference type="Proteomes" id="UP000663852"/>
    </source>
</evidence>
<feature type="transmembrane region" description="Helical" evidence="9">
    <location>
        <begin position="181"/>
        <end position="205"/>
    </location>
</feature>
<evidence type="ECO:0000313" key="11">
    <source>
        <dbReference type="EMBL" id="CAF1126847.1"/>
    </source>
</evidence>
<dbReference type="Pfam" id="PF00001">
    <property type="entry name" value="7tm_1"/>
    <property type="match status" value="1"/>
</dbReference>
<reference evidence="11" key="1">
    <citation type="submission" date="2021-02" db="EMBL/GenBank/DDBJ databases">
        <authorList>
            <person name="Nowell W R."/>
        </authorList>
    </citation>
    <scope>NUCLEOTIDE SEQUENCE</scope>
</reference>
<dbReference type="Proteomes" id="UP000663828">
    <property type="component" value="Unassembled WGS sequence"/>
</dbReference>
<proteinExistence type="predicted"/>
<keyword evidence="13" id="KW-1185">Reference proteome</keyword>
<dbReference type="Gene3D" id="1.20.1070.10">
    <property type="entry name" value="Rhodopsin 7-helix transmembrane proteins"/>
    <property type="match status" value="1"/>
</dbReference>
<dbReference type="GO" id="GO:0030594">
    <property type="term" value="F:neurotransmitter receptor activity"/>
    <property type="evidence" value="ECO:0007669"/>
    <property type="project" value="TreeGrafter"/>
</dbReference>
<dbReference type="GO" id="GO:0045202">
    <property type="term" value="C:synapse"/>
    <property type="evidence" value="ECO:0007669"/>
    <property type="project" value="GOC"/>
</dbReference>
<evidence type="ECO:0000256" key="5">
    <source>
        <dbReference type="ARBA" id="ARBA00023040"/>
    </source>
</evidence>
<evidence type="ECO:0000259" key="10">
    <source>
        <dbReference type="PROSITE" id="PS50262"/>
    </source>
</evidence>
<dbReference type="OrthoDB" id="10440835at2759"/>
<dbReference type="Proteomes" id="UP000663852">
    <property type="component" value="Unassembled WGS sequence"/>
</dbReference>
<dbReference type="EMBL" id="CAJNOR010005613">
    <property type="protein sequence ID" value="CAF1569750.1"/>
    <property type="molecule type" value="Genomic_DNA"/>
</dbReference>
<name>A0A814QZ39_ADIRI</name>
<dbReference type="InterPro" id="IPR017452">
    <property type="entry name" value="GPCR_Rhodpsn_7TM"/>
</dbReference>
<organism evidence="11 14">
    <name type="scientific">Adineta ricciae</name>
    <name type="common">Rotifer</name>
    <dbReference type="NCBI Taxonomy" id="249248"/>
    <lineage>
        <taxon>Eukaryota</taxon>
        <taxon>Metazoa</taxon>
        <taxon>Spiralia</taxon>
        <taxon>Gnathifera</taxon>
        <taxon>Rotifera</taxon>
        <taxon>Eurotatoria</taxon>
        <taxon>Bdelloidea</taxon>
        <taxon>Adinetida</taxon>
        <taxon>Adinetidae</taxon>
        <taxon>Adineta</taxon>
    </lineage>
</organism>
<evidence type="ECO:0000256" key="2">
    <source>
        <dbReference type="ARBA" id="ARBA00022475"/>
    </source>
</evidence>
<keyword evidence="7" id="KW-0675">Receptor</keyword>
<dbReference type="SUPFAM" id="SSF81321">
    <property type="entry name" value="Family A G protein-coupled receptor-like"/>
    <property type="match status" value="1"/>
</dbReference>
<dbReference type="PROSITE" id="PS50262">
    <property type="entry name" value="G_PROTEIN_RECEP_F1_2"/>
    <property type="match status" value="1"/>
</dbReference>
<dbReference type="GO" id="GO:0007187">
    <property type="term" value="P:G protein-coupled receptor signaling pathway, coupled to cyclic nucleotide second messenger"/>
    <property type="evidence" value="ECO:0007669"/>
    <property type="project" value="TreeGrafter"/>
</dbReference>
<keyword evidence="5" id="KW-0297">G-protein coupled receptor</keyword>